<dbReference type="InterPro" id="IPR006143">
    <property type="entry name" value="RND_pump_MFP"/>
</dbReference>
<proteinExistence type="inferred from homology"/>
<feature type="domain" description="Multidrug resistance protein MdtA-like barrel-sandwich hybrid" evidence="2">
    <location>
        <begin position="59"/>
        <end position="198"/>
    </location>
</feature>
<dbReference type="PROSITE" id="PS51257">
    <property type="entry name" value="PROKAR_LIPOPROTEIN"/>
    <property type="match status" value="1"/>
</dbReference>
<dbReference type="RefSeq" id="WP_062177551.1">
    <property type="nucleotide sequence ID" value="NZ_BBXL01000003.1"/>
</dbReference>
<dbReference type="Gene3D" id="2.40.30.170">
    <property type="match status" value="1"/>
</dbReference>
<dbReference type="Gene3D" id="1.10.287.470">
    <property type="entry name" value="Helix hairpin bin"/>
    <property type="match status" value="1"/>
</dbReference>
<dbReference type="InterPro" id="IPR058626">
    <property type="entry name" value="MdtA-like_b-barrel"/>
</dbReference>
<dbReference type="Gene3D" id="2.40.50.100">
    <property type="match status" value="1"/>
</dbReference>
<sequence length="370" mass="39530">MDLKKMSVGLFSVLLLVSCGGKQDAKQEAPASVYPTLVLSAQNAQLETVYPVTIKGQEDIEIRPRIDGFIEAIYVDEGSVVRKGQTLFKINSPSSEQALSSAKAAVNSAQASVNTAKLNVDRIRPLAEKGIVSKVQLETNENVYQSSLATLAQSQATLAQAQATMSWTNVTSPVDGIVGEIPYRQGSLVDKANALTTVANTSNVYAYFSLNEKDLLGFLSNAEGKTQAEKIKNMPEVTLILADGSVYPEKGKIETISGVVNVSTGSAGFRAEFPNPHGLLRSGASGKVSIPRHLDNVYVIPQKATFSQQDKVLVYKVEGDSVMQSLITVSVMPDGKSYAVTSGLKDGDRIVTDGVATLSNGKKIKIENQQ</sequence>
<dbReference type="SUPFAM" id="SSF111369">
    <property type="entry name" value="HlyD-like secretion proteins"/>
    <property type="match status" value="1"/>
</dbReference>
<protein>
    <submittedName>
        <fullName evidence="4">Membrane fusion protein, multidrug efflux system</fullName>
    </submittedName>
</protein>
<dbReference type="Proteomes" id="UP000184480">
    <property type="component" value="Unassembled WGS sequence"/>
</dbReference>
<dbReference type="AlphaFoldDB" id="A0A1M4YJB2"/>
<dbReference type="GO" id="GO:0030313">
    <property type="term" value="C:cell envelope"/>
    <property type="evidence" value="ECO:0007669"/>
    <property type="project" value="UniProtKB-SubCell"/>
</dbReference>
<accession>A0A1M4YJB2</accession>
<dbReference type="Gene3D" id="2.40.420.20">
    <property type="match status" value="1"/>
</dbReference>
<evidence type="ECO:0000259" key="2">
    <source>
        <dbReference type="Pfam" id="PF25917"/>
    </source>
</evidence>
<evidence type="ECO:0000259" key="3">
    <source>
        <dbReference type="Pfam" id="PF25944"/>
    </source>
</evidence>
<dbReference type="Pfam" id="PF25917">
    <property type="entry name" value="BSH_RND"/>
    <property type="match status" value="1"/>
</dbReference>
<dbReference type="NCBIfam" id="TIGR01730">
    <property type="entry name" value="RND_mfp"/>
    <property type="match status" value="1"/>
</dbReference>
<organism evidence="4 5">
    <name type="scientific">Dysgonomonas macrotermitis</name>
    <dbReference type="NCBI Taxonomy" id="1346286"/>
    <lineage>
        <taxon>Bacteria</taxon>
        <taxon>Pseudomonadati</taxon>
        <taxon>Bacteroidota</taxon>
        <taxon>Bacteroidia</taxon>
        <taxon>Bacteroidales</taxon>
        <taxon>Dysgonomonadaceae</taxon>
        <taxon>Dysgonomonas</taxon>
    </lineage>
</organism>
<dbReference type="PANTHER" id="PTHR30158">
    <property type="entry name" value="ACRA/E-RELATED COMPONENT OF DRUG EFFLUX TRANSPORTER"/>
    <property type="match status" value="1"/>
</dbReference>
<dbReference type="GO" id="GO:0022857">
    <property type="term" value="F:transmembrane transporter activity"/>
    <property type="evidence" value="ECO:0007669"/>
    <property type="project" value="InterPro"/>
</dbReference>
<dbReference type="STRING" id="1346286.SAMN05444362_103183"/>
<dbReference type="GO" id="GO:0005886">
    <property type="term" value="C:plasma membrane"/>
    <property type="evidence" value="ECO:0007669"/>
    <property type="project" value="TreeGrafter"/>
</dbReference>
<dbReference type="OrthoDB" id="9801814at2"/>
<dbReference type="PANTHER" id="PTHR30158:SF23">
    <property type="entry name" value="MULTIDRUG RESISTANCE PROTEIN MEXA"/>
    <property type="match status" value="1"/>
</dbReference>
<evidence type="ECO:0000313" key="5">
    <source>
        <dbReference type="Proteomes" id="UP000184480"/>
    </source>
</evidence>
<name>A0A1M4YJB2_9BACT</name>
<dbReference type="EMBL" id="FQUC01000003">
    <property type="protein sequence ID" value="SHF05562.1"/>
    <property type="molecule type" value="Genomic_DNA"/>
</dbReference>
<gene>
    <name evidence="4" type="ORF">SAMN05444362_103183</name>
</gene>
<dbReference type="GO" id="GO:0046677">
    <property type="term" value="P:response to antibiotic"/>
    <property type="evidence" value="ECO:0007669"/>
    <property type="project" value="TreeGrafter"/>
</dbReference>
<dbReference type="Pfam" id="PF25944">
    <property type="entry name" value="Beta-barrel_RND"/>
    <property type="match status" value="1"/>
</dbReference>
<evidence type="ECO:0000256" key="1">
    <source>
        <dbReference type="ARBA" id="ARBA00009477"/>
    </source>
</evidence>
<comment type="similarity">
    <text evidence="1">Belongs to the membrane fusion protein (MFP) (TC 8.A.1) family.</text>
</comment>
<feature type="domain" description="Multidrug resistance protein MdtA-like beta-barrel" evidence="3">
    <location>
        <begin position="208"/>
        <end position="290"/>
    </location>
</feature>
<evidence type="ECO:0000313" key="4">
    <source>
        <dbReference type="EMBL" id="SHF05562.1"/>
    </source>
</evidence>
<reference evidence="5" key="1">
    <citation type="submission" date="2016-11" db="EMBL/GenBank/DDBJ databases">
        <authorList>
            <person name="Varghese N."/>
            <person name="Submissions S."/>
        </authorList>
    </citation>
    <scope>NUCLEOTIDE SEQUENCE [LARGE SCALE GENOMIC DNA]</scope>
    <source>
        <strain evidence="5">DSM 27370</strain>
    </source>
</reference>
<keyword evidence="5" id="KW-1185">Reference proteome</keyword>
<dbReference type="InterPro" id="IPR058625">
    <property type="entry name" value="MdtA-like_BSH"/>
</dbReference>